<dbReference type="EMBL" id="JABRWJ010000008">
    <property type="protein sequence ID" value="NRF70583.1"/>
    <property type="molecule type" value="Genomic_DNA"/>
</dbReference>
<accession>A0ABX2EPP0</accession>
<evidence type="ECO:0000313" key="2">
    <source>
        <dbReference type="EMBL" id="NRF70583.1"/>
    </source>
</evidence>
<name>A0ABX2EPP0_9BURK</name>
<feature type="signal peptide" evidence="1">
    <location>
        <begin position="1"/>
        <end position="20"/>
    </location>
</feature>
<dbReference type="Pfam" id="PF01322">
    <property type="entry name" value="Cytochrom_C_2"/>
    <property type="match status" value="1"/>
</dbReference>
<gene>
    <name evidence="2" type="ORF">HLB44_26615</name>
</gene>
<proteinExistence type="predicted"/>
<dbReference type="RefSeq" id="WP_173129891.1">
    <property type="nucleotide sequence ID" value="NZ_JABRWJ010000008.1"/>
</dbReference>
<dbReference type="InterPro" id="IPR002321">
    <property type="entry name" value="Cyt_c_II"/>
</dbReference>
<feature type="chain" id="PRO_5045736087" evidence="1">
    <location>
        <begin position="21"/>
        <end position="238"/>
    </location>
</feature>
<comment type="caution">
    <text evidence="2">The sequence shown here is derived from an EMBL/GenBank/DDBJ whole genome shotgun (WGS) entry which is preliminary data.</text>
</comment>
<protein>
    <submittedName>
        <fullName evidence="2">Cytochrome c</fullName>
    </submittedName>
</protein>
<keyword evidence="3" id="KW-1185">Reference proteome</keyword>
<dbReference type="InterPro" id="IPR010980">
    <property type="entry name" value="Cyt_c/b562"/>
</dbReference>
<reference evidence="2 3" key="1">
    <citation type="submission" date="2020-05" db="EMBL/GenBank/DDBJ databases">
        <title>Aquincola sp. isolate from soil.</title>
        <authorList>
            <person name="Han J."/>
            <person name="Kim D.-U."/>
        </authorList>
    </citation>
    <scope>NUCLEOTIDE SEQUENCE [LARGE SCALE GENOMIC DNA]</scope>
    <source>
        <strain evidence="2 3">S2</strain>
    </source>
</reference>
<organism evidence="2 3">
    <name type="scientific">Pseudaquabacterium terrae</name>
    <dbReference type="NCBI Taxonomy" id="2732868"/>
    <lineage>
        <taxon>Bacteria</taxon>
        <taxon>Pseudomonadati</taxon>
        <taxon>Pseudomonadota</taxon>
        <taxon>Betaproteobacteria</taxon>
        <taxon>Burkholderiales</taxon>
        <taxon>Sphaerotilaceae</taxon>
        <taxon>Pseudaquabacterium</taxon>
    </lineage>
</organism>
<dbReference type="Gene3D" id="1.20.120.10">
    <property type="entry name" value="Cytochrome c/b562"/>
    <property type="match status" value="1"/>
</dbReference>
<sequence length="238" mass="25734">MRKLLLATALPLALVATVLAAGAELSADAMRDAEDTLRSLDSNVSLKHPKALAEAEELRGFFRQVEGHYAARGDAARGVELARASQQHASAVAGAVRAGDFDAAQDALDQLTRSCKACHEVYKNKSPLAQKTSQLEFGRWMRVIDQRSVSVQRHIAAQHAAAAQADARVLEDLYARMERYFVHEYPAADAQQVSHAGRVQAASIPALLAAQDYVGAARAARSIAQACNDCHDPHKPFR</sequence>
<dbReference type="PROSITE" id="PS51009">
    <property type="entry name" value="CYTCII"/>
    <property type="match status" value="1"/>
</dbReference>
<evidence type="ECO:0000256" key="1">
    <source>
        <dbReference type="SAM" id="SignalP"/>
    </source>
</evidence>
<dbReference type="SUPFAM" id="SSF47175">
    <property type="entry name" value="Cytochromes"/>
    <property type="match status" value="1"/>
</dbReference>
<dbReference type="Proteomes" id="UP000737171">
    <property type="component" value="Unassembled WGS sequence"/>
</dbReference>
<keyword evidence="1" id="KW-0732">Signal</keyword>
<evidence type="ECO:0000313" key="3">
    <source>
        <dbReference type="Proteomes" id="UP000737171"/>
    </source>
</evidence>